<feature type="transmembrane region" description="Helical" evidence="10">
    <location>
        <begin position="453"/>
        <end position="473"/>
    </location>
</feature>
<evidence type="ECO:0000256" key="4">
    <source>
        <dbReference type="ARBA" id="ARBA00022679"/>
    </source>
</evidence>
<feature type="transmembrane region" description="Helical" evidence="10">
    <location>
        <begin position="245"/>
        <end position="273"/>
    </location>
</feature>
<evidence type="ECO:0000256" key="10">
    <source>
        <dbReference type="SAM" id="Phobius"/>
    </source>
</evidence>
<evidence type="ECO:0000256" key="1">
    <source>
        <dbReference type="ARBA" id="ARBA00004651"/>
    </source>
</evidence>
<dbReference type="PIRSF" id="PIRSF500217">
    <property type="entry name" value="AlgI"/>
    <property type="match status" value="1"/>
</dbReference>
<feature type="transmembrane region" description="Helical" evidence="10">
    <location>
        <begin position="165"/>
        <end position="183"/>
    </location>
</feature>
<organism evidence="11 12">
    <name type="scientific">Prevotella bivia DNF00320</name>
    <dbReference type="NCBI Taxonomy" id="1401068"/>
    <lineage>
        <taxon>Bacteria</taxon>
        <taxon>Pseudomonadati</taxon>
        <taxon>Bacteroidota</taxon>
        <taxon>Bacteroidia</taxon>
        <taxon>Bacteroidales</taxon>
        <taxon>Prevotellaceae</taxon>
        <taxon>Prevotella</taxon>
    </lineage>
</organism>
<dbReference type="EMBL" id="JRNQ01000051">
    <property type="protein sequence ID" value="KGF44081.1"/>
    <property type="molecule type" value="Genomic_DNA"/>
</dbReference>
<dbReference type="InterPro" id="IPR028362">
    <property type="entry name" value="AlgI"/>
</dbReference>
<comment type="subcellular location">
    <subcellularLocation>
        <location evidence="1">Cell membrane</location>
        <topology evidence="1">Multi-pass membrane protein</topology>
    </subcellularLocation>
</comment>
<evidence type="ECO:0000256" key="6">
    <source>
        <dbReference type="ARBA" id="ARBA00022989"/>
    </source>
</evidence>
<keyword evidence="5 10" id="KW-0812">Transmembrane</keyword>
<evidence type="ECO:0000313" key="11">
    <source>
        <dbReference type="EMBL" id="KGF44081.1"/>
    </source>
</evidence>
<dbReference type="Pfam" id="PF03062">
    <property type="entry name" value="MBOAT"/>
    <property type="match status" value="1"/>
</dbReference>
<name>A0A096AC06_9BACT</name>
<protein>
    <submittedName>
        <fullName evidence="11">Alginate biosynthesis protein</fullName>
    </submittedName>
</protein>
<dbReference type="PANTHER" id="PTHR13285">
    <property type="entry name" value="ACYLTRANSFERASE"/>
    <property type="match status" value="1"/>
</dbReference>
<evidence type="ECO:0000313" key="12">
    <source>
        <dbReference type="Proteomes" id="UP000029525"/>
    </source>
</evidence>
<keyword evidence="6 10" id="KW-1133">Transmembrane helix</keyword>
<keyword evidence="8 9" id="KW-0012">Acyltransferase</keyword>
<dbReference type="InterPro" id="IPR051085">
    <property type="entry name" value="MB_O-acyltransferase"/>
</dbReference>
<feature type="transmembrane region" description="Helical" evidence="10">
    <location>
        <begin position="20"/>
        <end position="37"/>
    </location>
</feature>
<evidence type="ECO:0000256" key="3">
    <source>
        <dbReference type="ARBA" id="ARBA00022475"/>
    </source>
</evidence>
<gene>
    <name evidence="11" type="ORF">HMPREF0647_08125</name>
</gene>
<feature type="transmembrane region" description="Helical" evidence="10">
    <location>
        <begin position="125"/>
        <end position="145"/>
    </location>
</feature>
<keyword evidence="7 9" id="KW-0472">Membrane</keyword>
<feature type="transmembrane region" description="Helical" evidence="10">
    <location>
        <begin position="95"/>
        <end position="113"/>
    </location>
</feature>
<feature type="transmembrane region" description="Helical" evidence="10">
    <location>
        <begin position="422"/>
        <end position="441"/>
    </location>
</feature>
<comment type="similarity">
    <text evidence="2 9">Belongs to the membrane-bound acyltransferase family.</text>
</comment>
<evidence type="ECO:0000256" key="7">
    <source>
        <dbReference type="ARBA" id="ARBA00023136"/>
    </source>
</evidence>
<dbReference type="GO" id="GO:0005886">
    <property type="term" value="C:plasma membrane"/>
    <property type="evidence" value="ECO:0007669"/>
    <property type="project" value="UniProtKB-SubCell"/>
</dbReference>
<dbReference type="OrthoDB" id="9805788at2"/>
<evidence type="ECO:0000256" key="9">
    <source>
        <dbReference type="PIRNR" id="PIRNR016636"/>
    </source>
</evidence>
<dbReference type="PANTHER" id="PTHR13285:SF23">
    <property type="entry name" value="TEICHOIC ACID D-ALANYLTRANSFERASE"/>
    <property type="match status" value="1"/>
</dbReference>
<accession>A0A096AC06</accession>
<feature type="transmembrane region" description="Helical" evidence="10">
    <location>
        <begin position="203"/>
        <end position="225"/>
    </location>
</feature>
<proteinExistence type="inferred from homology"/>
<dbReference type="Proteomes" id="UP000029525">
    <property type="component" value="Unassembled WGS sequence"/>
</dbReference>
<feature type="transmembrane region" description="Helical" evidence="10">
    <location>
        <begin position="49"/>
        <end position="75"/>
    </location>
</feature>
<comment type="caution">
    <text evidence="11">The sequence shown here is derived from an EMBL/GenBank/DDBJ whole genome shotgun (WGS) entry which is preliminary data.</text>
</comment>
<dbReference type="AlphaFoldDB" id="A0A096AC06"/>
<dbReference type="GO" id="GO:0042121">
    <property type="term" value="P:alginic acid biosynthetic process"/>
    <property type="evidence" value="ECO:0007669"/>
    <property type="project" value="InterPro"/>
</dbReference>
<keyword evidence="3 9" id="KW-1003">Cell membrane</keyword>
<dbReference type="GO" id="GO:0016746">
    <property type="term" value="F:acyltransferase activity"/>
    <property type="evidence" value="ECO:0007669"/>
    <property type="project" value="UniProtKB-KW"/>
</dbReference>
<sequence length="488" mass="57375">MPITTLQQWQSLFTTAHWSLYSLPFMVVFIIFFAVYIQFSAQKNRGRKLWVIAFSFFFATMINQWGVVLLPLTTIFSWYLTKQMMLIEAGKKRKYVLAITIILELLPLAYLKYMGFTIEIVRQIFNTNFSLHAIFLPIGISFYTFQAVSYTIDVYRKRFESTCSLLDYTFYLTFFPLLIAGPITRAEVLIPQLRRHQQASSTLIYRGLWLILCGLVKKCVIADYLAQYNNFIFNDPLAYTGFENLMGVIGFSLQIYCDFAGYSDLAIGMAALIGIQLKDNFRFPYQSLNLTEFWHRWHIALSTWFRDYLYIPLGGNRRGFLRTYLNSFIVMIVAGLWHGASWMFVIWGIMHGVGLVAHKYFYNLGLKNIKNTATISFFSWLLTFSYVTLAWIFFRAQDMNTAIAILSQIVHHFSLSSALPFLYARPLWLFIFLLCLDFLSLREHDYQWVQIRFIRSHWILKLLIFIFVLQLVINISQDNVQPFIYMKF</sequence>
<reference evidence="11 12" key="1">
    <citation type="submission" date="2014-07" db="EMBL/GenBank/DDBJ databases">
        <authorList>
            <person name="McCorrison J."/>
            <person name="Sanka R."/>
            <person name="Torralba M."/>
            <person name="Gillis M."/>
            <person name="Haft D.H."/>
            <person name="Methe B."/>
            <person name="Sutton G."/>
            <person name="Nelson K.E."/>
        </authorList>
    </citation>
    <scope>NUCLEOTIDE SEQUENCE [LARGE SCALE GENOMIC DNA]</scope>
    <source>
        <strain evidence="11 12">DNF00320</strain>
    </source>
</reference>
<evidence type="ECO:0000256" key="5">
    <source>
        <dbReference type="ARBA" id="ARBA00022692"/>
    </source>
</evidence>
<feature type="transmembrane region" description="Helical" evidence="10">
    <location>
        <begin position="374"/>
        <end position="394"/>
    </location>
</feature>
<evidence type="ECO:0000256" key="2">
    <source>
        <dbReference type="ARBA" id="ARBA00010323"/>
    </source>
</evidence>
<evidence type="ECO:0000256" key="8">
    <source>
        <dbReference type="ARBA" id="ARBA00023315"/>
    </source>
</evidence>
<keyword evidence="4 9" id="KW-0808">Transferase</keyword>
<dbReference type="PIRSF" id="PIRSF016636">
    <property type="entry name" value="AlgI_DltB"/>
    <property type="match status" value="1"/>
</dbReference>
<dbReference type="InterPro" id="IPR004299">
    <property type="entry name" value="MBOAT_fam"/>
</dbReference>
<dbReference type="RefSeq" id="WP_036867627.1">
    <property type="nucleotide sequence ID" value="NZ_JRNQ01000051.1"/>
</dbReference>
<dbReference type="InterPro" id="IPR024194">
    <property type="entry name" value="Ac/AlaTfrase_AlgI/DltB"/>
</dbReference>